<dbReference type="GO" id="GO:0009425">
    <property type="term" value="C:bacterial-type flagellum basal body"/>
    <property type="evidence" value="ECO:0007669"/>
    <property type="project" value="InterPro"/>
</dbReference>
<dbReference type="Proteomes" id="UP000269265">
    <property type="component" value="Unassembled WGS sequence"/>
</dbReference>
<sequence>MSGSASMGMKRKDKGSDWTLAIGIALGALLVAFCTWVYTEWSSMEKPRNGAVWLDVPKVISQLADGRMVSVKVNLQLRNRDNPATLEGHEPALKAMIEQVGTTMTRTDIKGADGIQRYGRAIQQSINGYLNDQEIDERVKMVAFDELVLMP</sequence>
<evidence type="ECO:0000256" key="9">
    <source>
        <dbReference type="ARBA" id="ARBA00023136"/>
    </source>
</evidence>
<evidence type="ECO:0000256" key="8">
    <source>
        <dbReference type="ARBA" id="ARBA00022989"/>
    </source>
</evidence>
<dbReference type="RefSeq" id="WP_125241864.1">
    <property type="nucleotide sequence ID" value="NZ_RSED01000002.1"/>
</dbReference>
<keyword evidence="7 10" id="KW-0283">Flagellar rotation</keyword>
<keyword evidence="12" id="KW-1185">Reference proteome</keyword>
<feature type="transmembrane region" description="Helical" evidence="10">
    <location>
        <begin position="20"/>
        <end position="39"/>
    </location>
</feature>
<dbReference type="Pfam" id="PF03748">
    <property type="entry name" value="FliL"/>
    <property type="match status" value="1"/>
</dbReference>
<gene>
    <name evidence="11" type="ORF">EIP75_03620</name>
</gene>
<dbReference type="EMBL" id="RSED01000002">
    <property type="protein sequence ID" value="RRS05957.1"/>
    <property type="molecule type" value="Genomic_DNA"/>
</dbReference>
<name>A0A426VGC1_9BURK</name>
<dbReference type="OrthoDB" id="9155104at2"/>
<comment type="function">
    <text evidence="1 10">Controls the rotational direction of flagella during chemotaxis.</text>
</comment>
<protein>
    <recommendedName>
        <fullName evidence="10">Flagellar protein FliL</fullName>
    </recommendedName>
</protein>
<organism evidence="11 12">
    <name type="scientific">Aquabacterium soli</name>
    <dbReference type="NCBI Taxonomy" id="2493092"/>
    <lineage>
        <taxon>Bacteria</taxon>
        <taxon>Pseudomonadati</taxon>
        <taxon>Pseudomonadota</taxon>
        <taxon>Betaproteobacteria</taxon>
        <taxon>Burkholderiales</taxon>
        <taxon>Aquabacterium</taxon>
    </lineage>
</organism>
<keyword evidence="10" id="KW-0997">Cell inner membrane</keyword>
<evidence type="ECO:0000256" key="6">
    <source>
        <dbReference type="ARBA" id="ARBA00022692"/>
    </source>
</evidence>
<reference evidence="11 12" key="1">
    <citation type="submission" date="2018-12" db="EMBL/GenBank/DDBJ databases">
        <title>The whole draft genome of Aquabacterium sp. SJQ9.</title>
        <authorList>
            <person name="Sun L."/>
            <person name="Gao X."/>
            <person name="Chen W."/>
            <person name="Huang K."/>
        </authorList>
    </citation>
    <scope>NUCLEOTIDE SEQUENCE [LARGE SCALE GENOMIC DNA]</scope>
    <source>
        <strain evidence="11 12">SJQ9</strain>
    </source>
</reference>
<dbReference type="InterPro" id="IPR005503">
    <property type="entry name" value="FliL"/>
</dbReference>
<evidence type="ECO:0000256" key="7">
    <source>
        <dbReference type="ARBA" id="ARBA00022779"/>
    </source>
</evidence>
<comment type="similarity">
    <text evidence="3 10">Belongs to the FliL family.</text>
</comment>
<dbReference type="GO" id="GO:0005886">
    <property type="term" value="C:plasma membrane"/>
    <property type="evidence" value="ECO:0007669"/>
    <property type="project" value="UniProtKB-SubCell"/>
</dbReference>
<proteinExistence type="inferred from homology"/>
<evidence type="ECO:0000256" key="10">
    <source>
        <dbReference type="RuleBase" id="RU364125"/>
    </source>
</evidence>
<evidence type="ECO:0000313" key="12">
    <source>
        <dbReference type="Proteomes" id="UP000269265"/>
    </source>
</evidence>
<evidence type="ECO:0000256" key="5">
    <source>
        <dbReference type="ARBA" id="ARBA00022500"/>
    </source>
</evidence>
<keyword evidence="5 10" id="KW-0145">Chemotaxis</keyword>
<evidence type="ECO:0000313" key="11">
    <source>
        <dbReference type="EMBL" id="RRS05957.1"/>
    </source>
</evidence>
<keyword evidence="8 10" id="KW-1133">Transmembrane helix</keyword>
<dbReference type="GO" id="GO:0006935">
    <property type="term" value="P:chemotaxis"/>
    <property type="evidence" value="ECO:0007669"/>
    <property type="project" value="UniProtKB-KW"/>
</dbReference>
<keyword evidence="9 10" id="KW-0472">Membrane</keyword>
<comment type="subcellular location">
    <subcellularLocation>
        <location evidence="10">Cell inner membrane</location>
    </subcellularLocation>
    <subcellularLocation>
        <location evidence="2">Cell membrane</location>
        <topology evidence="2">Single-pass membrane protein</topology>
    </subcellularLocation>
</comment>
<keyword evidence="6 10" id="KW-0812">Transmembrane</keyword>
<comment type="caution">
    <text evidence="11">The sequence shown here is derived from an EMBL/GenBank/DDBJ whole genome shotgun (WGS) entry which is preliminary data.</text>
</comment>
<evidence type="ECO:0000256" key="4">
    <source>
        <dbReference type="ARBA" id="ARBA00022475"/>
    </source>
</evidence>
<evidence type="ECO:0000256" key="2">
    <source>
        <dbReference type="ARBA" id="ARBA00004162"/>
    </source>
</evidence>
<keyword evidence="4" id="KW-1003">Cell membrane</keyword>
<dbReference type="AlphaFoldDB" id="A0A426VGC1"/>
<dbReference type="GO" id="GO:0071973">
    <property type="term" value="P:bacterial-type flagellum-dependent cell motility"/>
    <property type="evidence" value="ECO:0007669"/>
    <property type="project" value="InterPro"/>
</dbReference>
<accession>A0A426VGC1</accession>
<evidence type="ECO:0000256" key="3">
    <source>
        <dbReference type="ARBA" id="ARBA00008281"/>
    </source>
</evidence>
<evidence type="ECO:0000256" key="1">
    <source>
        <dbReference type="ARBA" id="ARBA00002254"/>
    </source>
</evidence>